<feature type="domain" description="SSD" evidence="7">
    <location>
        <begin position="315"/>
        <end position="441"/>
    </location>
</feature>
<dbReference type="Proteomes" id="UP000248886">
    <property type="component" value="Unassembled WGS sequence"/>
</dbReference>
<evidence type="ECO:0000313" key="8">
    <source>
        <dbReference type="EMBL" id="PZD79877.1"/>
    </source>
</evidence>
<sequence>MILSLVDRFLQRSGARISQGLVALVDLSVQRAAWMLAAIVLATLLALGYSVGHFSVDTDTSHALSRDLPFQKREVAYQKAFPQDKNTIVVVLQGADRNLTDTAVDRLSTWLRARPQSFHDVYVPGGGPFFQRNGLLYLSPKQVQDFANRITDAQPLIARLSAEPSLNGLSSLLSMAIGQRLTNGVQLPGLTAIFSALDQALTAQMQGKSYTISWGTLMGGDLARMGPSQRFVIIQPALNYKSLEPAAAAIHTLRAGLTSLNLNAAHGVDVGVTGGAVLDAEQLKTVSQGAAVSLALTFTLEIILLIIALRSLQLVFGVLMGLIAGMILTTAWALFFIGPFNLISVAFAILFIGLGVDFGIQFCLRYREEVFNGAVHRQAMQRVTQGMGGALSLAAVAAAFSFFAFVPTSYAGIVDLGLISGTSMLVALFITLTFLPAFLTLWPMMVTRTKPTYYPHLRQIPALVRHPIHRYAYYVLGVVALLALASVPLVLRTSFDFNPLHMIDRHAEGVRVFEKLLADPQTAPYRMEVLTPDIPAAQAVAARVARLPTVAQALTISSYIPEHQTEKLAILQNLQILVPPFSLLMPAGLQPPTPDTAKSLGELVTKLRALAQKDGENTPDGQAAAALAGHLAQFLATRGTNAQAIADLQTRVMGTLPGELQRLGMALSATPVTLQTLPKSLRDRYVAASGQARVEIFPKANLSSNQAMATFVRSVLKVEPNAVGTPVMLVQGGDAVLGAFQEATFIALIAISLLLLLALRRYRDVLLIMIPLLLAALFTVAAMTLLGLSFNLGNIIVLPLLIGLGVAFAIYIVVRWRNGVDVAHLLGTSTPMAVFFSGLTTLSAFGSMAVSRDPGMASLGEALSLALAIVLLCILIVLPALLLLFTPSPREEGIAQDEGS</sequence>
<feature type="transmembrane region" description="Helical" evidence="6">
    <location>
        <begin position="385"/>
        <end position="406"/>
    </location>
</feature>
<dbReference type="GO" id="GO:0005886">
    <property type="term" value="C:plasma membrane"/>
    <property type="evidence" value="ECO:0007669"/>
    <property type="project" value="UniProtKB-SubCell"/>
</dbReference>
<dbReference type="GeneID" id="65281244"/>
<feature type="transmembrane region" description="Helical" evidence="6">
    <location>
        <begin position="471"/>
        <end position="491"/>
    </location>
</feature>
<feature type="transmembrane region" description="Helical" evidence="6">
    <location>
        <begin position="862"/>
        <end position="885"/>
    </location>
</feature>
<organism evidence="8 9">
    <name type="scientific">Acidithiobacillus ferrooxidans</name>
    <name type="common">Thiobacillus ferrooxidans</name>
    <dbReference type="NCBI Taxonomy" id="920"/>
    <lineage>
        <taxon>Bacteria</taxon>
        <taxon>Pseudomonadati</taxon>
        <taxon>Pseudomonadota</taxon>
        <taxon>Acidithiobacillia</taxon>
        <taxon>Acidithiobacillales</taxon>
        <taxon>Acidithiobacillaceae</taxon>
        <taxon>Acidithiobacillus</taxon>
    </lineage>
</organism>
<feature type="transmembrane region" description="Helical" evidence="6">
    <location>
        <begin position="343"/>
        <end position="364"/>
    </location>
</feature>
<feature type="transmembrane region" description="Helical" evidence="6">
    <location>
        <begin position="316"/>
        <end position="337"/>
    </location>
</feature>
<dbReference type="InterPro" id="IPR017841">
    <property type="entry name" value="Hopanoid_biosynth_HpnN"/>
</dbReference>
<evidence type="ECO:0000313" key="9">
    <source>
        <dbReference type="Proteomes" id="UP000248886"/>
    </source>
</evidence>
<dbReference type="InterPro" id="IPR050545">
    <property type="entry name" value="Mycobact_MmpL"/>
</dbReference>
<gene>
    <name evidence="8" type="ORF">DN052_15220</name>
</gene>
<keyword evidence="3 6" id="KW-0812">Transmembrane</keyword>
<accession>A0A2W1KKN0</accession>
<evidence type="ECO:0000256" key="1">
    <source>
        <dbReference type="ARBA" id="ARBA00004651"/>
    </source>
</evidence>
<keyword evidence="4 6" id="KW-1133">Transmembrane helix</keyword>
<feature type="transmembrane region" description="Helical" evidence="6">
    <location>
        <begin position="735"/>
        <end position="758"/>
    </location>
</feature>
<dbReference type="NCBIfam" id="TIGR03480">
    <property type="entry name" value="HpnN"/>
    <property type="match status" value="1"/>
</dbReference>
<dbReference type="PANTHER" id="PTHR33406:SF13">
    <property type="entry name" value="MEMBRANE PROTEIN YDFJ"/>
    <property type="match status" value="1"/>
</dbReference>
<evidence type="ECO:0000256" key="6">
    <source>
        <dbReference type="SAM" id="Phobius"/>
    </source>
</evidence>
<feature type="transmembrane region" description="Helical" evidence="6">
    <location>
        <begin position="290"/>
        <end position="309"/>
    </location>
</feature>
<keyword evidence="2" id="KW-1003">Cell membrane</keyword>
<feature type="transmembrane region" description="Helical" evidence="6">
    <location>
        <begin position="792"/>
        <end position="814"/>
    </location>
</feature>
<keyword evidence="5 6" id="KW-0472">Membrane</keyword>
<dbReference type="SUPFAM" id="SSF82866">
    <property type="entry name" value="Multidrug efflux transporter AcrB transmembrane domain"/>
    <property type="match status" value="2"/>
</dbReference>
<dbReference type="AlphaFoldDB" id="A0A2W1KKN0"/>
<feature type="transmembrane region" description="Helical" evidence="6">
    <location>
        <begin position="418"/>
        <end position="442"/>
    </location>
</feature>
<feature type="transmembrane region" description="Helical" evidence="6">
    <location>
        <begin position="826"/>
        <end position="850"/>
    </location>
</feature>
<dbReference type="EMBL" id="QKQP01000012">
    <property type="protein sequence ID" value="PZD79877.1"/>
    <property type="molecule type" value="Genomic_DNA"/>
</dbReference>
<dbReference type="Gene3D" id="1.20.1640.10">
    <property type="entry name" value="Multidrug efflux transporter AcrB transmembrane domain"/>
    <property type="match status" value="2"/>
</dbReference>
<dbReference type="Pfam" id="PF03176">
    <property type="entry name" value="MMPL"/>
    <property type="match status" value="2"/>
</dbReference>
<name>A0A2W1KKN0_ACIFR</name>
<evidence type="ECO:0000256" key="4">
    <source>
        <dbReference type="ARBA" id="ARBA00022989"/>
    </source>
</evidence>
<protein>
    <recommendedName>
        <fullName evidence="7">SSD domain-containing protein</fullName>
    </recommendedName>
</protein>
<evidence type="ECO:0000256" key="5">
    <source>
        <dbReference type="ARBA" id="ARBA00023136"/>
    </source>
</evidence>
<dbReference type="RefSeq" id="WP_012536985.1">
    <property type="nucleotide sequence ID" value="NZ_AP025160.1"/>
</dbReference>
<dbReference type="PROSITE" id="PS50156">
    <property type="entry name" value="SSD"/>
    <property type="match status" value="1"/>
</dbReference>
<evidence type="ECO:0000256" key="3">
    <source>
        <dbReference type="ARBA" id="ARBA00022692"/>
    </source>
</evidence>
<evidence type="ECO:0000259" key="7">
    <source>
        <dbReference type="PROSITE" id="PS50156"/>
    </source>
</evidence>
<feature type="transmembrane region" description="Helical" evidence="6">
    <location>
        <begin position="765"/>
        <end position="786"/>
    </location>
</feature>
<comment type="subcellular location">
    <subcellularLocation>
        <location evidence="1">Cell membrane</location>
        <topology evidence="1">Multi-pass membrane protein</topology>
    </subcellularLocation>
</comment>
<evidence type="ECO:0000256" key="2">
    <source>
        <dbReference type="ARBA" id="ARBA00022475"/>
    </source>
</evidence>
<proteinExistence type="predicted"/>
<comment type="caution">
    <text evidence="8">The sequence shown here is derived from an EMBL/GenBank/DDBJ whole genome shotgun (WGS) entry which is preliminary data.</text>
</comment>
<reference evidence="8 9" key="1">
    <citation type="submission" date="2018-06" db="EMBL/GenBank/DDBJ databases">
        <title>Draft sequence of Acidithiobacillus ferrooxidans CCM 4253.</title>
        <authorList>
            <person name="Moya-Beltran A."/>
            <person name="Castro M."/>
            <person name="Covarrubias P.C."/>
            <person name="Issotta F."/>
            <person name="Janiczek O."/>
            <person name="Mandl M."/>
            <person name="Kucera J."/>
            <person name="Quatrini R."/>
        </authorList>
    </citation>
    <scope>NUCLEOTIDE SEQUENCE [LARGE SCALE GENOMIC DNA]</scope>
    <source>
        <strain evidence="8 9">CCM 4253</strain>
    </source>
</reference>
<dbReference type="OrthoDB" id="7067407at2"/>
<dbReference type="PANTHER" id="PTHR33406">
    <property type="entry name" value="MEMBRANE PROTEIN MJ1562-RELATED"/>
    <property type="match status" value="1"/>
</dbReference>
<dbReference type="InterPro" id="IPR000731">
    <property type="entry name" value="SSD"/>
</dbReference>
<dbReference type="InterPro" id="IPR004869">
    <property type="entry name" value="MMPL_dom"/>
</dbReference>